<protein>
    <submittedName>
        <fullName evidence="1">Uncharacterized protein</fullName>
    </submittedName>
</protein>
<keyword evidence="2" id="KW-1185">Reference proteome</keyword>
<proteinExistence type="predicted"/>
<evidence type="ECO:0000313" key="2">
    <source>
        <dbReference type="Proteomes" id="UP001283361"/>
    </source>
</evidence>
<comment type="caution">
    <text evidence="1">The sequence shown here is derived from an EMBL/GenBank/DDBJ whole genome shotgun (WGS) entry which is preliminary data.</text>
</comment>
<gene>
    <name evidence="1" type="ORF">RRG08_046203</name>
</gene>
<dbReference type="Proteomes" id="UP001283361">
    <property type="component" value="Unassembled WGS sequence"/>
</dbReference>
<evidence type="ECO:0000313" key="1">
    <source>
        <dbReference type="EMBL" id="KAK3698701.1"/>
    </source>
</evidence>
<accession>A0AAE0XNB9</accession>
<sequence>MRVGIPFHRHISRLFESWNSKFTGRLAKEYGGEAYLLDYFNILRVAESEPKENFVVPFSQPDGGTGPDATWHCGRKEVPEEQLHHGRRGVRGLSRHNWQGLEQATTPLTGLQFVDSCITIN</sequence>
<organism evidence="1 2">
    <name type="scientific">Elysia crispata</name>
    <name type="common">lettuce slug</name>
    <dbReference type="NCBI Taxonomy" id="231223"/>
    <lineage>
        <taxon>Eukaryota</taxon>
        <taxon>Metazoa</taxon>
        <taxon>Spiralia</taxon>
        <taxon>Lophotrochozoa</taxon>
        <taxon>Mollusca</taxon>
        <taxon>Gastropoda</taxon>
        <taxon>Heterobranchia</taxon>
        <taxon>Euthyneura</taxon>
        <taxon>Panpulmonata</taxon>
        <taxon>Sacoglossa</taxon>
        <taxon>Placobranchoidea</taxon>
        <taxon>Plakobranchidae</taxon>
        <taxon>Elysia</taxon>
    </lineage>
</organism>
<dbReference type="AlphaFoldDB" id="A0AAE0XNB9"/>
<dbReference type="EMBL" id="JAWDGP010007969">
    <property type="protein sequence ID" value="KAK3698701.1"/>
    <property type="molecule type" value="Genomic_DNA"/>
</dbReference>
<name>A0AAE0XNB9_9GAST</name>
<reference evidence="1" key="1">
    <citation type="journal article" date="2023" name="G3 (Bethesda)">
        <title>A reference genome for the long-term kleptoplast-retaining sea slug Elysia crispata morphotype clarki.</title>
        <authorList>
            <person name="Eastman K.E."/>
            <person name="Pendleton A.L."/>
            <person name="Shaikh M.A."/>
            <person name="Suttiyut T."/>
            <person name="Ogas R."/>
            <person name="Tomko P."/>
            <person name="Gavelis G."/>
            <person name="Widhalm J.R."/>
            <person name="Wisecaver J.H."/>
        </authorList>
    </citation>
    <scope>NUCLEOTIDE SEQUENCE</scope>
    <source>
        <strain evidence="1">ECLA1</strain>
    </source>
</reference>